<name>A0A7J6LW72_PERCH</name>
<organism evidence="2 3">
    <name type="scientific">Perkinsus chesapeaki</name>
    <name type="common">Clam parasite</name>
    <name type="synonym">Perkinsus andrewsi</name>
    <dbReference type="NCBI Taxonomy" id="330153"/>
    <lineage>
        <taxon>Eukaryota</taxon>
        <taxon>Sar</taxon>
        <taxon>Alveolata</taxon>
        <taxon>Perkinsozoa</taxon>
        <taxon>Perkinsea</taxon>
        <taxon>Perkinsida</taxon>
        <taxon>Perkinsidae</taxon>
        <taxon>Perkinsus</taxon>
    </lineage>
</organism>
<feature type="region of interest" description="Disordered" evidence="1">
    <location>
        <begin position="37"/>
        <end position="86"/>
    </location>
</feature>
<evidence type="ECO:0000313" key="2">
    <source>
        <dbReference type="EMBL" id="KAF4663190.1"/>
    </source>
</evidence>
<feature type="region of interest" description="Disordered" evidence="1">
    <location>
        <begin position="1"/>
        <end position="23"/>
    </location>
</feature>
<dbReference type="EMBL" id="JAAPAO010000324">
    <property type="protein sequence ID" value="KAF4663190.1"/>
    <property type="molecule type" value="Genomic_DNA"/>
</dbReference>
<dbReference type="Proteomes" id="UP000591131">
    <property type="component" value="Unassembled WGS sequence"/>
</dbReference>
<sequence>MSWSHYTPQIGVPTGCRPGPRNGIESNMLRHMAIQEGHYGRARQPSRVTESSLPLGSMMPHTDKTEESKRGKRRSPTTNSCTPLAEGGCVPYRTEVVMTRKATSRITESALKGWGVVEDTEAIERGYRQNDNRPPDNLSRGLRAECEVEQRGKAKIHGARAAGTTLSPSLVPCFGDTEETRDNPCDMDDTAPYVPRVAMDGSTLKKDPAIPFKRAYGLHTGA</sequence>
<protein>
    <submittedName>
        <fullName evidence="2">Uncharacterized protein</fullName>
    </submittedName>
</protein>
<gene>
    <name evidence="2" type="ORF">FOL47_005861</name>
</gene>
<comment type="caution">
    <text evidence="2">The sequence shown here is derived from an EMBL/GenBank/DDBJ whole genome shotgun (WGS) entry which is preliminary data.</text>
</comment>
<dbReference type="AlphaFoldDB" id="A0A7J6LW72"/>
<keyword evidence="3" id="KW-1185">Reference proteome</keyword>
<dbReference type="OrthoDB" id="10457950at2759"/>
<evidence type="ECO:0000256" key="1">
    <source>
        <dbReference type="SAM" id="MobiDB-lite"/>
    </source>
</evidence>
<evidence type="ECO:0000313" key="3">
    <source>
        <dbReference type="Proteomes" id="UP000591131"/>
    </source>
</evidence>
<proteinExistence type="predicted"/>
<accession>A0A7J6LW72</accession>
<reference evidence="2 3" key="1">
    <citation type="submission" date="2020-04" db="EMBL/GenBank/DDBJ databases">
        <title>Perkinsus chesapeaki whole genome sequence.</title>
        <authorList>
            <person name="Bogema D.R."/>
        </authorList>
    </citation>
    <scope>NUCLEOTIDE SEQUENCE [LARGE SCALE GENOMIC DNA]</scope>
    <source>
        <strain evidence="2">ATCC PRA-425</strain>
    </source>
</reference>